<dbReference type="PANTHER" id="PTHR10672">
    <property type="entry name" value="ADDUCIN"/>
    <property type="match status" value="1"/>
</dbReference>
<dbReference type="CDD" id="cd00398">
    <property type="entry name" value="Aldolase_II"/>
    <property type="match status" value="1"/>
</dbReference>
<organism evidence="5 6">
    <name type="scientific">Ceratotherium simum simum</name>
    <name type="common">Southern white rhinoceros</name>
    <dbReference type="NCBI Taxonomy" id="73337"/>
    <lineage>
        <taxon>Eukaryota</taxon>
        <taxon>Metazoa</taxon>
        <taxon>Chordata</taxon>
        <taxon>Craniata</taxon>
        <taxon>Vertebrata</taxon>
        <taxon>Euteleostomi</taxon>
        <taxon>Mammalia</taxon>
        <taxon>Eutheria</taxon>
        <taxon>Laurasiatheria</taxon>
        <taxon>Perissodactyla</taxon>
        <taxon>Rhinocerotidae</taxon>
        <taxon>Ceratotherium</taxon>
    </lineage>
</organism>
<proteinExistence type="inferred from homology"/>
<feature type="compositionally biased region" description="Polar residues" evidence="3">
    <location>
        <begin position="663"/>
        <end position="672"/>
    </location>
</feature>
<reference evidence="6" key="1">
    <citation type="submission" date="2025-08" db="UniProtKB">
        <authorList>
            <consortium name="RefSeq"/>
        </authorList>
    </citation>
    <scope>IDENTIFICATION</scope>
</reference>
<dbReference type="Proteomes" id="UP000694910">
    <property type="component" value="Unplaced"/>
</dbReference>
<name>A0ABM0HWU4_CERSS</name>
<keyword evidence="5" id="KW-1185">Reference proteome</keyword>
<dbReference type="Pfam" id="PF00596">
    <property type="entry name" value="Aldolase_II"/>
    <property type="match status" value="1"/>
</dbReference>
<feature type="compositionally biased region" description="Polar residues" evidence="3">
    <location>
        <begin position="601"/>
        <end position="619"/>
    </location>
</feature>
<evidence type="ECO:0000256" key="1">
    <source>
        <dbReference type="ARBA" id="ARBA00004413"/>
    </source>
</evidence>
<evidence type="ECO:0000313" key="5">
    <source>
        <dbReference type="Proteomes" id="UP000694910"/>
    </source>
</evidence>
<sequence>MSEETVPEAASPPPPQGQQYFDRFSEDDPEYMRLRNRAADLRQDFNLMEQKKRVTMILQSPSFREELEGLIQEQMKKGNNSSNIWALRQIADFMASTSHAVFPTSSMNFSMMTPINDLHTADSLNLAKGERLMRCKISSVYRLLDLYGWAQLSDTYVTLRVSKEQDHFLISPKGVSCCEVTASSLIKVNILGEVVEKGSSCFPVDTTGFCLHSAIYAARPDVRCIIHLHTPATAAVSAMKWGLLPVSHNALLLGDMAYYDFNGEMEQEADRISLQKCLGPTCKILVLRNHGVVALGDTVEEAFYKVFHLQAACEIQVSALSSAGGVENLILLEQEKHRPHEVGSVQWAGSTFGPMQKSRLGEHEFEALMRMLDNLGYRTGYTYRYPFVQEKTKHKSEVEIPATVTAFVFEEDGTPVPTLRQHAQKQQKEKTRWLNTPNTYLRVNVADEVQRSMGSPRPKTTWMKADEVEKSSSGMPIRIENPNQFVPLYTDPQEVVDMRNKIREQNRQDVKSAGPQSQLLASVIAEKSRSPSTESQLMSKGDADTKDETEETVPNPFSQLTDQELEEYKKEVERKKLELDGEKETAAEEPGSPVKSAPASPAQSPVKSETKSPAVSPSKSLDEGAKKTETSKATTEPDTTQPGVVVVNGREDEQTAEEVLSKGLSQMTTSADTDVDTSKDKTESVTSGPMSPEGSPSKSPSKKKKKFRTPSFLKKSKKKEKVES</sequence>
<dbReference type="InterPro" id="IPR036409">
    <property type="entry name" value="Aldolase_II/adducin_N_sf"/>
</dbReference>
<dbReference type="GeneID" id="101398040"/>
<feature type="region of interest" description="Disordered" evidence="3">
    <location>
        <begin position="1"/>
        <end position="22"/>
    </location>
</feature>
<feature type="compositionally biased region" description="Basic and acidic residues" evidence="3">
    <location>
        <begin position="566"/>
        <end position="586"/>
    </location>
</feature>
<comment type="subcellular location">
    <subcellularLocation>
        <location evidence="1">Cell membrane</location>
        <topology evidence="1">Peripheral membrane protein</topology>
        <orientation evidence="1">Cytoplasmic side</orientation>
    </subcellularLocation>
</comment>
<dbReference type="InterPro" id="IPR051017">
    <property type="entry name" value="Aldolase-II_Adducin_sf"/>
</dbReference>
<feature type="compositionally biased region" description="Basic and acidic residues" evidence="3">
    <location>
        <begin position="620"/>
        <end position="630"/>
    </location>
</feature>
<accession>A0ABM0HWU4</accession>
<dbReference type="PANTHER" id="PTHR10672:SF6">
    <property type="entry name" value="BETA-ADDUCIN"/>
    <property type="match status" value="1"/>
</dbReference>
<dbReference type="SUPFAM" id="SSF53639">
    <property type="entry name" value="AraD/HMP-PK domain-like"/>
    <property type="match status" value="1"/>
</dbReference>
<dbReference type="Gene3D" id="3.40.225.10">
    <property type="entry name" value="Class II aldolase/adducin N-terminal domain"/>
    <property type="match status" value="1"/>
</dbReference>
<dbReference type="SMART" id="SM01007">
    <property type="entry name" value="Aldolase_II"/>
    <property type="match status" value="1"/>
</dbReference>
<dbReference type="RefSeq" id="XP_004435627.1">
    <property type="nucleotide sequence ID" value="XM_004435570.2"/>
</dbReference>
<gene>
    <name evidence="6" type="primary">LOC101398040</name>
</gene>
<evidence type="ECO:0000313" key="6">
    <source>
        <dbReference type="RefSeq" id="XP_004435627.1"/>
    </source>
</evidence>
<feature type="region of interest" description="Disordered" evidence="3">
    <location>
        <begin position="525"/>
        <end position="724"/>
    </location>
</feature>
<feature type="compositionally biased region" description="Low complexity" evidence="3">
    <location>
        <begin position="687"/>
        <end position="699"/>
    </location>
</feature>
<feature type="domain" description="Class II aldolase/adducin N-terminal" evidence="4">
    <location>
        <begin position="135"/>
        <end position="317"/>
    </location>
</feature>
<feature type="compositionally biased region" description="Basic residues" evidence="3">
    <location>
        <begin position="700"/>
        <end position="724"/>
    </location>
</feature>
<comment type="similarity">
    <text evidence="2">Belongs to the aldolase class II family. Adducin subfamily.</text>
</comment>
<protein>
    <submittedName>
        <fullName evidence="6">Beta-adducin</fullName>
    </submittedName>
</protein>
<evidence type="ECO:0000259" key="4">
    <source>
        <dbReference type="SMART" id="SM01007"/>
    </source>
</evidence>
<evidence type="ECO:0000256" key="3">
    <source>
        <dbReference type="SAM" id="MobiDB-lite"/>
    </source>
</evidence>
<evidence type="ECO:0000256" key="2">
    <source>
        <dbReference type="ARBA" id="ARBA00006274"/>
    </source>
</evidence>
<dbReference type="InterPro" id="IPR001303">
    <property type="entry name" value="Aldolase_II/adducin_N"/>
</dbReference>